<feature type="region of interest" description="Disordered" evidence="1">
    <location>
        <begin position="48"/>
        <end position="73"/>
    </location>
</feature>
<evidence type="ECO:0000256" key="1">
    <source>
        <dbReference type="SAM" id="MobiDB-lite"/>
    </source>
</evidence>
<accession>A0ABU9IB57</accession>
<keyword evidence="3" id="KW-1185">Reference proteome</keyword>
<evidence type="ECO:0000313" key="2">
    <source>
        <dbReference type="EMBL" id="MEL1249649.1"/>
    </source>
</evidence>
<feature type="compositionally biased region" description="Polar residues" evidence="1">
    <location>
        <begin position="62"/>
        <end position="71"/>
    </location>
</feature>
<dbReference type="RefSeq" id="WP_341672181.1">
    <property type="nucleotide sequence ID" value="NZ_JBBYHV010000001.1"/>
</dbReference>
<dbReference type="Proteomes" id="UP001497045">
    <property type="component" value="Unassembled WGS sequence"/>
</dbReference>
<dbReference type="EMBL" id="JBBYHV010000001">
    <property type="protein sequence ID" value="MEL1249649.1"/>
    <property type="molecule type" value="Genomic_DNA"/>
</dbReference>
<proteinExistence type="predicted"/>
<protein>
    <submittedName>
        <fullName evidence="2">Uncharacterized protein</fullName>
    </submittedName>
</protein>
<sequence length="190" mass="20203">MSGIAFGLVLSVLFPSSVKLDTQAYVQRSALPESGLTMPRILHAGPIPAGAEAEGLDGTPTLEPSDSTTVAGTDLQLGGTLQDRGQVQTLPDGQQMLRINFDLGSVDDNSNDVEISKPIRFNGQEVGIANLAIDQRSQLLVSSEDLSNFLPEELFARIDTGATYIGFDDLRARGLVVSYDPLADVVEIVS</sequence>
<evidence type="ECO:0000313" key="3">
    <source>
        <dbReference type="Proteomes" id="UP001497045"/>
    </source>
</evidence>
<comment type="caution">
    <text evidence="2">The sequence shown here is derived from an EMBL/GenBank/DDBJ whole genome shotgun (WGS) entry which is preliminary data.</text>
</comment>
<reference evidence="2 3" key="1">
    <citation type="submission" date="2024-04" db="EMBL/GenBank/DDBJ databases">
        <title>Aurantiacibacter sp. DGU6 16S ribosomal RNA gene Genome sequencing and assembly.</title>
        <authorList>
            <person name="Park S."/>
        </authorList>
    </citation>
    <scope>NUCLEOTIDE SEQUENCE [LARGE SCALE GENOMIC DNA]</scope>
    <source>
        <strain evidence="2 3">DGU6</strain>
    </source>
</reference>
<name>A0ABU9IB57_9SPHN</name>
<gene>
    <name evidence="2" type="ORF">AAEO60_03085</name>
</gene>
<organism evidence="2 3">
    <name type="scientific">Aurantiacibacter gilvus</name>
    <dbReference type="NCBI Taxonomy" id="3139141"/>
    <lineage>
        <taxon>Bacteria</taxon>
        <taxon>Pseudomonadati</taxon>
        <taxon>Pseudomonadota</taxon>
        <taxon>Alphaproteobacteria</taxon>
        <taxon>Sphingomonadales</taxon>
        <taxon>Erythrobacteraceae</taxon>
        <taxon>Aurantiacibacter</taxon>
    </lineage>
</organism>